<keyword evidence="1" id="KW-1133">Transmembrane helix</keyword>
<accession>A0A8S1Y4C3</accession>
<feature type="transmembrane region" description="Helical" evidence="1">
    <location>
        <begin position="136"/>
        <end position="156"/>
    </location>
</feature>
<feature type="transmembrane region" description="Helical" evidence="1">
    <location>
        <begin position="512"/>
        <end position="543"/>
    </location>
</feature>
<name>A0A8S1Y4C3_9CILI</name>
<dbReference type="AlphaFoldDB" id="A0A8S1Y4C3"/>
<reference evidence="2" key="1">
    <citation type="submission" date="2021-01" db="EMBL/GenBank/DDBJ databases">
        <authorList>
            <consortium name="Genoscope - CEA"/>
            <person name="William W."/>
        </authorList>
    </citation>
    <scope>NUCLEOTIDE SEQUENCE</scope>
</reference>
<feature type="transmembrane region" description="Helical" evidence="1">
    <location>
        <begin position="363"/>
        <end position="384"/>
    </location>
</feature>
<evidence type="ECO:0000256" key="1">
    <source>
        <dbReference type="SAM" id="Phobius"/>
    </source>
</evidence>
<feature type="transmembrane region" description="Helical" evidence="1">
    <location>
        <begin position="450"/>
        <end position="467"/>
    </location>
</feature>
<feature type="transmembrane region" description="Helical" evidence="1">
    <location>
        <begin position="405"/>
        <end position="425"/>
    </location>
</feature>
<organism evidence="2 3">
    <name type="scientific">Paramecium pentaurelia</name>
    <dbReference type="NCBI Taxonomy" id="43138"/>
    <lineage>
        <taxon>Eukaryota</taxon>
        <taxon>Sar</taxon>
        <taxon>Alveolata</taxon>
        <taxon>Ciliophora</taxon>
        <taxon>Intramacronucleata</taxon>
        <taxon>Oligohymenophorea</taxon>
        <taxon>Peniculida</taxon>
        <taxon>Parameciidae</taxon>
        <taxon>Paramecium</taxon>
    </lineage>
</organism>
<feature type="transmembrane region" description="Helical" evidence="1">
    <location>
        <begin position="596"/>
        <end position="617"/>
    </location>
</feature>
<feature type="transmembrane region" description="Helical" evidence="1">
    <location>
        <begin position="76"/>
        <end position="100"/>
    </location>
</feature>
<proteinExistence type="predicted"/>
<feature type="transmembrane region" description="Helical" evidence="1">
    <location>
        <begin position="264"/>
        <end position="286"/>
    </location>
</feature>
<evidence type="ECO:0008006" key="4">
    <source>
        <dbReference type="Google" id="ProtNLM"/>
    </source>
</evidence>
<dbReference type="Proteomes" id="UP000689195">
    <property type="component" value="Unassembled WGS sequence"/>
</dbReference>
<dbReference type="EMBL" id="CAJJDO010000151">
    <property type="protein sequence ID" value="CAD8208480.1"/>
    <property type="molecule type" value="Genomic_DNA"/>
</dbReference>
<evidence type="ECO:0000313" key="3">
    <source>
        <dbReference type="Proteomes" id="UP000689195"/>
    </source>
</evidence>
<protein>
    <recommendedName>
        <fullName evidence="4">CSC1/OSCA1-like cytosolic domain-containing protein</fullName>
    </recommendedName>
</protein>
<gene>
    <name evidence="2" type="ORF">PPENT_87.1.T1510020</name>
</gene>
<keyword evidence="1" id="KW-0472">Membrane</keyword>
<sequence length="716" mass="85515">MDSQDDEQDFIRNVNLLKSPPNFQQAENHSKAQIIHKEVINDSQRCPCCNLHINSIKYPLLTDLNEFMVHGTAYKFFLFIKINFILLSINFIIAGIYNLFQNFKGDQCIKDETCQQNLYNLLSIFNRVDSENFYDYILDILYIISILIQLAFLRYISHYKNVNYNLDQEIDSELTISVCSVQIFNLFSQLNKTTIMNYFVNYQQDEDEKFNIIDCCLIYNQEHLENQLKIKIREKLVQNNGISLKNVISRFVDQTYILKNREQFLTFSGEVFITLSYEVNIIFLIFKKEAIKFKKAIQNDYLVIECPRPSDVNWSTNKQDYNRKRFFIKQFIACCVQMIFLPVQQAKSEYIMENTGKSGNQQYYNILLSLSIGLLLMLLKKIYFKLTFYEANIFLQKFHSKMIKIVIETLEQFLILLSSILLTLYGKKWDDEVDKRKKKIWCASGFSEDIINIILIDAIAMIILSIIDEVQVWKFIKTIYYKYLNKNSTFTQFESYQLFTKEMNLNKKKFELFIMIGLCSFYGYLYPICYLITLIALFITYWVNKQKVINYGVKEELKFEFYSYKIDIYYTLILQLGSTKIMNAILKLSPLTQPSFYILAFILFILLSLLLQTNWIFQKQIQYYKTKVDLRKSLKHNDLYSKYNPLIDETLWLNEQYEEWEQQYVEGLHLNKSSRQTKFYSALQVKLLREFEKELIPFQKPKYCLLVEYNQVKVFY</sequence>
<evidence type="ECO:0000313" key="2">
    <source>
        <dbReference type="EMBL" id="CAD8208480.1"/>
    </source>
</evidence>
<comment type="caution">
    <text evidence="2">The sequence shown here is derived from an EMBL/GenBank/DDBJ whole genome shotgun (WGS) entry which is preliminary data.</text>
</comment>
<keyword evidence="3" id="KW-1185">Reference proteome</keyword>
<keyword evidence="1" id="KW-0812">Transmembrane</keyword>